<dbReference type="Proteomes" id="UP000245790">
    <property type="component" value="Unassembled WGS sequence"/>
</dbReference>
<evidence type="ECO:0000313" key="2">
    <source>
        <dbReference type="Proteomes" id="UP000245790"/>
    </source>
</evidence>
<accession>A0A316FPX2</accession>
<dbReference type="OrthoDB" id="8670144at2"/>
<proteinExistence type="predicted"/>
<gene>
    <name evidence="1" type="ORF">C8D97_106126</name>
</gene>
<sequence>MNNKLTMIFAAGLISTAASSTQPHQALIDLAYSEDDESELNGETFRIQLPIKQGVFLSGSKTEMDQDADTASLFDTSYSRRELGGGFHWQTSPDASMYLAYHKVDFEPAAGESDNLTKYSLGWRGRLSQSFELTLEYNQTDFADSDIDRGGYVAGLHFYATPTFAITLESERWFEQDRLLLGVRFTSGR</sequence>
<dbReference type="RefSeq" id="WP_109763501.1">
    <property type="nucleotide sequence ID" value="NZ_QGGU01000006.1"/>
</dbReference>
<reference evidence="1 2" key="1">
    <citation type="submission" date="2018-05" db="EMBL/GenBank/DDBJ databases">
        <title>Genomic Encyclopedia of Type Strains, Phase IV (KMG-IV): sequencing the most valuable type-strain genomes for metagenomic binning, comparative biology and taxonomic classification.</title>
        <authorList>
            <person name="Goeker M."/>
        </authorList>
    </citation>
    <scope>NUCLEOTIDE SEQUENCE [LARGE SCALE GENOMIC DNA]</scope>
    <source>
        <strain evidence="1 2">DSM 25350</strain>
    </source>
</reference>
<dbReference type="EMBL" id="QGGU01000006">
    <property type="protein sequence ID" value="PWK50838.1"/>
    <property type="molecule type" value="Genomic_DNA"/>
</dbReference>
<protein>
    <submittedName>
        <fullName evidence="1">Uncharacterized protein</fullName>
    </submittedName>
</protein>
<evidence type="ECO:0000313" key="1">
    <source>
        <dbReference type="EMBL" id="PWK50838.1"/>
    </source>
</evidence>
<keyword evidence="2" id="KW-1185">Reference proteome</keyword>
<name>A0A316FPX2_9GAMM</name>
<dbReference type="AlphaFoldDB" id="A0A316FPX2"/>
<organism evidence="1 2">
    <name type="scientific">Pleionea mediterranea</name>
    <dbReference type="NCBI Taxonomy" id="523701"/>
    <lineage>
        <taxon>Bacteria</taxon>
        <taxon>Pseudomonadati</taxon>
        <taxon>Pseudomonadota</taxon>
        <taxon>Gammaproteobacteria</taxon>
        <taxon>Oceanospirillales</taxon>
        <taxon>Pleioneaceae</taxon>
        <taxon>Pleionea</taxon>
    </lineage>
</organism>
<dbReference type="SUPFAM" id="SSF56935">
    <property type="entry name" value="Porins"/>
    <property type="match status" value="1"/>
</dbReference>
<comment type="caution">
    <text evidence="1">The sequence shown here is derived from an EMBL/GenBank/DDBJ whole genome shotgun (WGS) entry which is preliminary data.</text>
</comment>